<protein>
    <submittedName>
        <fullName evidence="2">Uncharacterized protein</fullName>
    </submittedName>
</protein>
<organism evidence="2 3">
    <name type="scientific">Halalkalicoccus tibetensis</name>
    <dbReference type="NCBI Taxonomy" id="175632"/>
    <lineage>
        <taxon>Archaea</taxon>
        <taxon>Methanobacteriati</taxon>
        <taxon>Methanobacteriota</taxon>
        <taxon>Stenosarchaea group</taxon>
        <taxon>Halobacteria</taxon>
        <taxon>Halobacteriales</taxon>
        <taxon>Halococcaceae</taxon>
        <taxon>Halalkalicoccus</taxon>
    </lineage>
</organism>
<evidence type="ECO:0000256" key="1">
    <source>
        <dbReference type="SAM" id="Phobius"/>
    </source>
</evidence>
<keyword evidence="3" id="KW-1185">Reference proteome</keyword>
<accession>A0ABD5V4C1</accession>
<evidence type="ECO:0000313" key="3">
    <source>
        <dbReference type="Proteomes" id="UP001596312"/>
    </source>
</evidence>
<reference evidence="2 3" key="1">
    <citation type="journal article" date="2019" name="Int. J. Syst. Evol. Microbiol.">
        <title>The Global Catalogue of Microorganisms (GCM) 10K type strain sequencing project: providing services to taxonomists for standard genome sequencing and annotation.</title>
        <authorList>
            <consortium name="The Broad Institute Genomics Platform"/>
            <consortium name="The Broad Institute Genome Sequencing Center for Infectious Disease"/>
            <person name="Wu L."/>
            <person name="Ma J."/>
        </authorList>
    </citation>
    <scope>NUCLEOTIDE SEQUENCE [LARGE SCALE GENOMIC DNA]</scope>
    <source>
        <strain evidence="2 3">CGMCC 1.3240</strain>
    </source>
</reference>
<evidence type="ECO:0000313" key="2">
    <source>
        <dbReference type="EMBL" id="MFC6906398.1"/>
    </source>
</evidence>
<feature type="transmembrane region" description="Helical" evidence="1">
    <location>
        <begin position="6"/>
        <end position="26"/>
    </location>
</feature>
<keyword evidence="1" id="KW-0472">Membrane</keyword>
<name>A0ABD5V4C1_9EURY</name>
<dbReference type="Proteomes" id="UP001596312">
    <property type="component" value="Unassembled WGS sequence"/>
</dbReference>
<gene>
    <name evidence="2" type="ORF">ACFQGH_14475</name>
</gene>
<keyword evidence="1" id="KW-0812">Transmembrane</keyword>
<proteinExistence type="predicted"/>
<keyword evidence="1" id="KW-1133">Transmembrane helix</keyword>
<dbReference type="RefSeq" id="WP_340604966.1">
    <property type="nucleotide sequence ID" value="NZ_JBBMXV010000004.1"/>
</dbReference>
<dbReference type="EMBL" id="JBHSXQ010000004">
    <property type="protein sequence ID" value="MFC6906398.1"/>
    <property type="molecule type" value="Genomic_DNA"/>
</dbReference>
<sequence>MVLSKLFKAIGVLMLAVLAVAGIVGYKLYSTFSEHGEFEFGWAVSDPEFDEAP</sequence>
<dbReference type="AlphaFoldDB" id="A0ABD5V4C1"/>
<comment type="caution">
    <text evidence="2">The sequence shown here is derived from an EMBL/GenBank/DDBJ whole genome shotgun (WGS) entry which is preliminary data.</text>
</comment>